<evidence type="ECO:0000313" key="2">
    <source>
        <dbReference type="EMBL" id="PSG88541.1"/>
    </source>
</evidence>
<dbReference type="AlphaFoldDB" id="A0A2T1N9J1"/>
<evidence type="ECO:0000256" key="1">
    <source>
        <dbReference type="SAM" id="SignalP"/>
    </source>
</evidence>
<dbReference type="SUPFAM" id="SSF49464">
    <property type="entry name" value="Carboxypeptidase regulatory domain-like"/>
    <property type="match status" value="1"/>
</dbReference>
<keyword evidence="3" id="KW-1185">Reference proteome</keyword>
<dbReference type="RefSeq" id="WP_106463681.1">
    <property type="nucleotide sequence ID" value="NZ_PXOQ01000009.1"/>
</dbReference>
<dbReference type="Proteomes" id="UP000238426">
    <property type="component" value="Unassembled WGS sequence"/>
</dbReference>
<dbReference type="Gene3D" id="2.60.40.1120">
    <property type="entry name" value="Carboxypeptidase-like, regulatory domain"/>
    <property type="match status" value="1"/>
</dbReference>
<feature type="chain" id="PRO_5015417618" description="Carboxypeptidase regulatory-like domain-containing protein" evidence="1">
    <location>
        <begin position="27"/>
        <end position="586"/>
    </location>
</feature>
<evidence type="ECO:0008006" key="4">
    <source>
        <dbReference type="Google" id="ProtNLM"/>
    </source>
</evidence>
<gene>
    <name evidence="2" type="ORF">C7H52_09590</name>
</gene>
<evidence type="ECO:0000313" key="3">
    <source>
        <dbReference type="Proteomes" id="UP000238426"/>
    </source>
</evidence>
<keyword evidence="1" id="KW-0732">Signal</keyword>
<accession>A0A2T1N9J1</accession>
<reference evidence="2 3" key="1">
    <citation type="submission" date="2018-03" db="EMBL/GenBank/DDBJ databases">
        <title>Mesoflavibacter sp. HG37 and Mesoflavibacter sp. HG96 sp.nov., two marine bacteria isolated from seawater of Western Pacific Ocean.</title>
        <authorList>
            <person name="Cheng H."/>
            <person name="Wu Y.-H."/>
            <person name="Guo L.-L."/>
            <person name="Xu X.-W."/>
        </authorList>
    </citation>
    <scope>NUCLEOTIDE SEQUENCE [LARGE SCALE GENOMIC DNA]</scope>
    <source>
        <strain evidence="2 3">KCTC 32269</strain>
    </source>
</reference>
<name>A0A2T1N9J1_9FLAO</name>
<protein>
    <recommendedName>
        <fullName evidence="4">Carboxypeptidase regulatory-like domain-containing protein</fullName>
    </recommendedName>
</protein>
<dbReference type="OrthoDB" id="973965at2"/>
<dbReference type="EMBL" id="PXOQ01000009">
    <property type="protein sequence ID" value="PSG88541.1"/>
    <property type="molecule type" value="Genomic_DNA"/>
</dbReference>
<organism evidence="2 3">
    <name type="scientific">Aurantibacter aestuarii</name>
    <dbReference type="NCBI Taxonomy" id="1266046"/>
    <lineage>
        <taxon>Bacteria</taxon>
        <taxon>Pseudomonadati</taxon>
        <taxon>Bacteroidota</taxon>
        <taxon>Flavobacteriia</taxon>
        <taxon>Flavobacteriales</taxon>
        <taxon>Flavobacteriaceae</taxon>
        <taxon>Aurantibacter</taxon>
    </lineage>
</organism>
<feature type="signal peptide" evidence="1">
    <location>
        <begin position="1"/>
        <end position="26"/>
    </location>
</feature>
<comment type="caution">
    <text evidence="2">The sequence shown here is derived from an EMBL/GenBank/DDBJ whole genome shotgun (WGS) entry which is preliminary data.</text>
</comment>
<proteinExistence type="predicted"/>
<dbReference type="InterPro" id="IPR008969">
    <property type="entry name" value="CarboxyPept-like_regulatory"/>
</dbReference>
<dbReference type="PROSITE" id="PS51257">
    <property type="entry name" value="PROKAR_LIPOPROTEIN"/>
    <property type="match status" value="1"/>
</dbReference>
<sequence>MKKLNTLKLLLIALLFTLGCSSDDDAALNNTNNTDNSTATPVNQGSDIQRTFLGKVSDDSGNSVSGAQVSIGSTSVMTDSRGVFIIDDATVKSKQAYIKVLKNGYYQALKTTVPTEGINKIAITLITRTPDVTITSGASSEVTLPNGTKVTFDGNFSDSSGNSYTGNVNVSMYYLDAGDPDLESKMPGNLQAENANNSEGVLATYGMLNVELTGDSGQDLNLATGSVAQIEVPIHSTISASAPAAIPLWHFDETKGYWVEEGFATKTGNTYVGDVSHFSWWNCDAFFPTTDLCMTVLDVTSGLSLSDVTVTLTFSGNTFPRQGISNANGQICGLVPSNEVISVNVLDTCGNSIFTSSIGPFTGTGNTTTISVPSGSVTATNVIGDFYDCSNNPITNGYVELVYGSSVSYQYITDGSIDINTVVCNSNNSFTLEGVDYDALQSTGILNHTFTTPVTNVGSIISCNTVDEFITFQLNSDPVEIYVQADSYDTGTNGFSIIGLGNGQTTEINFSLNANSPGIYDYATSSINFYENSVAQFVIQTFEINISAFGANVNDYIDFTYNGTLLDTTTNTTHNVSGSVHVKRDF</sequence>